<dbReference type="PANTHER" id="PTHR42912">
    <property type="entry name" value="METHYLTRANSFERASE"/>
    <property type="match status" value="1"/>
</dbReference>
<gene>
    <name evidence="2" type="ORF">IW245_001738</name>
</gene>
<reference evidence="2" key="1">
    <citation type="submission" date="2020-11" db="EMBL/GenBank/DDBJ databases">
        <title>Sequencing the genomes of 1000 actinobacteria strains.</title>
        <authorList>
            <person name="Klenk H.-P."/>
        </authorList>
    </citation>
    <scope>NUCLEOTIDE SEQUENCE</scope>
    <source>
        <strain evidence="2">DSM 45356</strain>
    </source>
</reference>
<keyword evidence="3" id="KW-1185">Reference proteome</keyword>
<accession>A0A8J7KH37</accession>
<dbReference type="PANTHER" id="PTHR42912:SF93">
    <property type="entry name" value="N6-ADENOSINE-METHYLTRANSFERASE TMT1A"/>
    <property type="match status" value="1"/>
</dbReference>
<organism evidence="2 3">
    <name type="scientific">Longispora fulva</name>
    <dbReference type="NCBI Taxonomy" id="619741"/>
    <lineage>
        <taxon>Bacteria</taxon>
        <taxon>Bacillati</taxon>
        <taxon>Actinomycetota</taxon>
        <taxon>Actinomycetes</taxon>
        <taxon>Micromonosporales</taxon>
        <taxon>Micromonosporaceae</taxon>
        <taxon>Longispora</taxon>
    </lineage>
</organism>
<dbReference type="EMBL" id="JADOUF010000001">
    <property type="protein sequence ID" value="MBG6135544.1"/>
    <property type="molecule type" value="Genomic_DNA"/>
</dbReference>
<evidence type="ECO:0000313" key="2">
    <source>
        <dbReference type="EMBL" id="MBG6135544.1"/>
    </source>
</evidence>
<proteinExistence type="predicted"/>
<sequence length="254" mass="26304">MTRDTPAQVAYLDQVAASGPGREYKGRVAAALGLVPGMAVVDVGCGPGADLGGLAAAVGPAGSVLGVDADPAMVAVARHRFPGPGVRVRLGDAHALPVPDAGVDRAVVDRVLQHVADPAGVVAELRRVLRPGGVAVLADNDWDTLVIDDPDVDTSRAYARYVRREVVRNATVGRQVPRLCAAAGFVVRDVEAVTIVFRDVAVAERILRITEVTWGAIRAGVMDERAALAWLGRLTGGPFLASATVFVTTAVVPG</sequence>
<name>A0A8J7KH37_9ACTN</name>
<dbReference type="GO" id="GO:0008757">
    <property type="term" value="F:S-adenosylmethionine-dependent methyltransferase activity"/>
    <property type="evidence" value="ECO:0007669"/>
    <property type="project" value="InterPro"/>
</dbReference>
<dbReference type="CDD" id="cd02440">
    <property type="entry name" value="AdoMet_MTases"/>
    <property type="match status" value="1"/>
</dbReference>
<evidence type="ECO:0000259" key="1">
    <source>
        <dbReference type="Pfam" id="PF08241"/>
    </source>
</evidence>
<dbReference type="InterPro" id="IPR029063">
    <property type="entry name" value="SAM-dependent_MTases_sf"/>
</dbReference>
<dbReference type="Gene3D" id="3.40.50.150">
    <property type="entry name" value="Vaccinia Virus protein VP39"/>
    <property type="match status" value="1"/>
</dbReference>
<feature type="domain" description="Methyltransferase type 11" evidence="1">
    <location>
        <begin position="41"/>
        <end position="136"/>
    </location>
</feature>
<protein>
    <submittedName>
        <fullName evidence="2">Ubiquinone/menaquinone biosynthesis C-methylase UbiE</fullName>
    </submittedName>
</protein>
<dbReference type="AlphaFoldDB" id="A0A8J7KH37"/>
<evidence type="ECO:0000313" key="3">
    <source>
        <dbReference type="Proteomes" id="UP000622552"/>
    </source>
</evidence>
<keyword evidence="2" id="KW-0830">Ubiquinone</keyword>
<dbReference type="SUPFAM" id="SSF53335">
    <property type="entry name" value="S-adenosyl-L-methionine-dependent methyltransferases"/>
    <property type="match status" value="1"/>
</dbReference>
<comment type="caution">
    <text evidence="2">The sequence shown here is derived from an EMBL/GenBank/DDBJ whole genome shotgun (WGS) entry which is preliminary data.</text>
</comment>
<dbReference type="RefSeq" id="WP_197002639.1">
    <property type="nucleotide sequence ID" value="NZ_BONS01000002.1"/>
</dbReference>
<dbReference type="Proteomes" id="UP000622552">
    <property type="component" value="Unassembled WGS sequence"/>
</dbReference>
<dbReference type="InterPro" id="IPR013216">
    <property type="entry name" value="Methyltransf_11"/>
</dbReference>
<dbReference type="InterPro" id="IPR050508">
    <property type="entry name" value="Methyltransf_Superfamily"/>
</dbReference>
<dbReference type="Pfam" id="PF08241">
    <property type="entry name" value="Methyltransf_11"/>
    <property type="match status" value="1"/>
</dbReference>